<dbReference type="RefSeq" id="WP_193800480.1">
    <property type="nucleotide sequence ID" value="NZ_JADEWC010000010.1"/>
</dbReference>
<evidence type="ECO:0000256" key="2">
    <source>
        <dbReference type="SAM" id="MobiDB-lite"/>
    </source>
</evidence>
<sequence>MTQYDQSVNDNLKPRQNNSMGLSIDEMAQPMNESILNLDNLIYQKINIPFTRKVIIDERELTEQLDEIRRNIPDCIQQSMDIIEDRNNIIQEAQQYASQLVNNAKREAAQRLDESLLVQQEQFQANQLRRKVFQECEDKRRQTEKEIEKMVESAEIKARKILEKSIMEAEKIHTQADDFVDQQLYSLEKELTKLLKTVITLSNYRQGEAQAQENNQGHNNGKNQGSLTDKKAS</sequence>
<evidence type="ECO:0008006" key="5">
    <source>
        <dbReference type="Google" id="ProtNLM"/>
    </source>
</evidence>
<evidence type="ECO:0000313" key="3">
    <source>
        <dbReference type="EMBL" id="MBE9222324.1"/>
    </source>
</evidence>
<keyword evidence="4" id="KW-1185">Reference proteome</keyword>
<comment type="caution">
    <text evidence="3">The sequence shown here is derived from an EMBL/GenBank/DDBJ whole genome shotgun (WGS) entry which is preliminary data.</text>
</comment>
<proteinExistence type="predicted"/>
<dbReference type="EMBL" id="JADEWC010000010">
    <property type="protein sequence ID" value="MBE9222324.1"/>
    <property type="molecule type" value="Genomic_DNA"/>
</dbReference>
<dbReference type="Proteomes" id="UP000654604">
    <property type="component" value="Unassembled WGS sequence"/>
</dbReference>
<evidence type="ECO:0000313" key="4">
    <source>
        <dbReference type="Proteomes" id="UP000654604"/>
    </source>
</evidence>
<feature type="region of interest" description="Disordered" evidence="2">
    <location>
        <begin position="209"/>
        <end position="233"/>
    </location>
</feature>
<accession>A0ABR9V449</accession>
<feature type="compositionally biased region" description="Low complexity" evidence="2">
    <location>
        <begin position="212"/>
        <end position="225"/>
    </location>
</feature>
<reference evidence="3 4" key="1">
    <citation type="submission" date="2020-10" db="EMBL/GenBank/DDBJ databases">
        <authorList>
            <person name="Castelo-Branco R."/>
            <person name="Eusebio N."/>
            <person name="Adriana R."/>
            <person name="Vieira A."/>
            <person name="Brugerolle De Fraissinette N."/>
            <person name="Rezende De Castro R."/>
            <person name="Schneider M.P."/>
            <person name="Vasconcelos V."/>
            <person name="Leao P.N."/>
        </authorList>
    </citation>
    <scope>NUCLEOTIDE SEQUENCE [LARGE SCALE GENOMIC DNA]</scope>
    <source>
        <strain evidence="3 4">LEGE 03274</strain>
    </source>
</reference>
<keyword evidence="1" id="KW-0175">Coiled coil</keyword>
<feature type="coiled-coil region" evidence="1">
    <location>
        <begin position="133"/>
        <end position="164"/>
    </location>
</feature>
<name>A0ABR9V449_9CHRO</name>
<evidence type="ECO:0000256" key="1">
    <source>
        <dbReference type="SAM" id="Coils"/>
    </source>
</evidence>
<protein>
    <recommendedName>
        <fullName evidence="5">Vacuolar-type H+-ATPase subunit H</fullName>
    </recommendedName>
</protein>
<organism evidence="3 4">
    <name type="scientific">Cyanobacterium stanieri LEGE 03274</name>
    <dbReference type="NCBI Taxonomy" id="1828756"/>
    <lineage>
        <taxon>Bacteria</taxon>
        <taxon>Bacillati</taxon>
        <taxon>Cyanobacteriota</taxon>
        <taxon>Cyanophyceae</taxon>
        <taxon>Oscillatoriophycideae</taxon>
        <taxon>Chroococcales</taxon>
        <taxon>Geminocystaceae</taxon>
        <taxon>Cyanobacterium</taxon>
    </lineage>
</organism>
<gene>
    <name evidence="3" type="ORF">IQ215_06400</name>
</gene>